<evidence type="ECO:0000259" key="11">
    <source>
        <dbReference type="PROSITE" id="PS50189"/>
    </source>
</evidence>
<dbReference type="PROSITE" id="PS50189">
    <property type="entry name" value="NTR"/>
    <property type="match status" value="1"/>
</dbReference>
<evidence type="ECO:0000256" key="6">
    <source>
        <dbReference type="ARBA" id="ARBA00022729"/>
    </source>
</evidence>
<sequence length="370" mass="40423">MSEIFSAPPGMTPVLAPRLHASCPGRSLRVLAPLLVLILLLPAVPGRGVRLEARAASSVRPGSEPRRAAGLRIVEAAEVSPEHGAEAVGGVLSADSSTGHWELRTSSRCVPVPPGMALCRDIGYATMRMPNLLGHESPGEAVQQSASWLPLLARECHPDARIFLCSLFAPICLDRFVSPCRSLCESVRDSCAPIMACYGYPWPDILHCDQFPDDHLMCISSVTNTSATIGARTQVVPRASCRDCELEEAPSAKVLLETFCRSDFVVKLRLTRLTSSPLTLAQFSLASRLQALKHGPLLGGQIRSRLQLWLDRDATCVRNMTRRHPQGGSFLVTGTVQGDRLVIHKAFAWSKRDRNLMAAARKWKQHRCRG</sequence>
<dbReference type="OMA" id="WGSPGAW"/>
<comment type="subcellular location">
    <subcellularLocation>
        <location evidence="1">Secreted</location>
    </subcellularLocation>
</comment>
<keyword evidence="8 9" id="KW-1015">Disulfide bond</keyword>
<dbReference type="FunFam" id="1.10.2000.10:FF:000001">
    <property type="entry name" value="secreted frizzled-related protein 2"/>
    <property type="match status" value="1"/>
</dbReference>
<organism evidence="12 13">
    <name type="scientific">Esox lucius</name>
    <name type="common">Northern pike</name>
    <dbReference type="NCBI Taxonomy" id="8010"/>
    <lineage>
        <taxon>Eukaryota</taxon>
        <taxon>Metazoa</taxon>
        <taxon>Chordata</taxon>
        <taxon>Craniata</taxon>
        <taxon>Vertebrata</taxon>
        <taxon>Euteleostomi</taxon>
        <taxon>Actinopterygii</taxon>
        <taxon>Neopterygii</taxon>
        <taxon>Teleostei</taxon>
        <taxon>Protacanthopterygii</taxon>
        <taxon>Esociformes</taxon>
        <taxon>Esocidae</taxon>
        <taxon>Esox</taxon>
    </lineage>
</organism>
<dbReference type="SUPFAM" id="SSF63501">
    <property type="entry name" value="Frizzled cysteine-rich domain"/>
    <property type="match status" value="1"/>
</dbReference>
<keyword evidence="4" id="KW-0964">Secreted</keyword>
<evidence type="ECO:0008006" key="14">
    <source>
        <dbReference type="Google" id="ProtNLM"/>
    </source>
</evidence>
<comment type="similarity">
    <text evidence="2">Belongs to the secreted frizzled-related protein (sFRP) family.</text>
</comment>
<reference evidence="13" key="1">
    <citation type="journal article" date="2014" name="PLoS ONE">
        <title>The genome and linkage map of the northern pike (Esox lucius): conserved synteny revealed between the salmonid sister group and the Neoteleostei.</title>
        <authorList>
            <person name="Rondeau E.B."/>
            <person name="Minkley D.R."/>
            <person name="Leong J.S."/>
            <person name="Messmer A.M."/>
            <person name="Jantzen J.R."/>
            <person name="von Schalburg K.R."/>
            <person name="Lemon C."/>
            <person name="Bird N.H."/>
            <person name="Koop B.F."/>
        </authorList>
    </citation>
    <scope>NUCLEOTIDE SEQUENCE</scope>
</reference>
<dbReference type="OrthoDB" id="10053709at2759"/>
<dbReference type="GO" id="GO:0005615">
    <property type="term" value="C:extracellular space"/>
    <property type="evidence" value="ECO:0007669"/>
    <property type="project" value="TreeGrafter"/>
</dbReference>
<accession>A0A3P8ZDQ9</accession>
<dbReference type="InParanoid" id="A0A3P8ZDQ9"/>
<dbReference type="GO" id="GO:0017147">
    <property type="term" value="F:Wnt-protein binding"/>
    <property type="evidence" value="ECO:0007669"/>
    <property type="project" value="TreeGrafter"/>
</dbReference>
<feature type="domain" description="NTR" evidence="11">
    <location>
        <begin position="244"/>
        <end position="368"/>
    </location>
</feature>
<evidence type="ECO:0000256" key="4">
    <source>
        <dbReference type="ARBA" id="ARBA00022525"/>
    </source>
</evidence>
<evidence type="ECO:0000313" key="13">
    <source>
        <dbReference type="Proteomes" id="UP000265140"/>
    </source>
</evidence>
<dbReference type="GeneTree" id="ENSGT00940000164203"/>
<dbReference type="InterPro" id="IPR036790">
    <property type="entry name" value="Frizzled_dom_sf"/>
</dbReference>
<dbReference type="GO" id="GO:0035567">
    <property type="term" value="P:non-canonical Wnt signaling pathway"/>
    <property type="evidence" value="ECO:0007669"/>
    <property type="project" value="TreeGrafter"/>
</dbReference>
<protein>
    <recommendedName>
        <fullName evidence="14">FZ domain-containing protein</fullName>
    </recommendedName>
</protein>
<keyword evidence="7" id="KW-0221">Differentiation</keyword>
<proteinExistence type="inferred from homology"/>
<keyword evidence="3" id="KW-0217">Developmental protein</keyword>
<dbReference type="GeneID" id="105013878"/>
<dbReference type="Proteomes" id="UP000265140">
    <property type="component" value="Chromosome 12"/>
</dbReference>
<keyword evidence="6" id="KW-0732">Signal</keyword>
<dbReference type="GO" id="GO:0060070">
    <property type="term" value="P:canonical Wnt signaling pathway"/>
    <property type="evidence" value="ECO:0007669"/>
    <property type="project" value="TreeGrafter"/>
</dbReference>
<dbReference type="InterPro" id="IPR015526">
    <property type="entry name" value="Frizzled/SFRP"/>
</dbReference>
<evidence type="ECO:0000313" key="12">
    <source>
        <dbReference type="Ensembl" id="ENSELUP00000026815.1"/>
    </source>
</evidence>
<evidence type="ECO:0000256" key="2">
    <source>
        <dbReference type="ARBA" id="ARBA00010054"/>
    </source>
</evidence>
<evidence type="ECO:0000256" key="7">
    <source>
        <dbReference type="ARBA" id="ARBA00022782"/>
    </source>
</evidence>
<comment type="caution">
    <text evidence="9">Lacks conserved residue(s) required for the propagation of feature annotation.</text>
</comment>
<dbReference type="Bgee" id="ENSELUG00000002829">
    <property type="expression patterns" value="Expressed in heart and 5 other cell types or tissues"/>
</dbReference>
<evidence type="ECO:0000256" key="5">
    <source>
        <dbReference type="ARBA" id="ARBA00022687"/>
    </source>
</evidence>
<dbReference type="Ensembl" id="ENSELUT00000017563.3">
    <property type="protein sequence ID" value="ENSELUP00000026815.1"/>
    <property type="gene ID" value="ENSELUG00000002829.3"/>
</dbReference>
<reference evidence="12" key="4">
    <citation type="submission" date="2025-09" db="UniProtKB">
        <authorList>
            <consortium name="Ensembl"/>
        </authorList>
    </citation>
    <scope>IDENTIFICATION</scope>
</reference>
<evidence type="ECO:0000256" key="8">
    <source>
        <dbReference type="ARBA" id="ARBA00023157"/>
    </source>
</evidence>
<evidence type="ECO:0000256" key="9">
    <source>
        <dbReference type="PROSITE-ProRule" id="PRU00090"/>
    </source>
</evidence>
<dbReference type="KEGG" id="els:105013878"/>
<feature type="disulfide bond" evidence="9">
    <location>
        <begin position="119"/>
        <end position="165"/>
    </location>
</feature>
<name>A0A3P8ZDQ9_ESOLU</name>
<feature type="disulfide bond" evidence="9">
    <location>
        <begin position="184"/>
        <end position="208"/>
    </location>
</feature>
<dbReference type="PANTHER" id="PTHR11309">
    <property type="entry name" value="FRIZZLED"/>
    <property type="match status" value="1"/>
</dbReference>
<dbReference type="Pfam" id="PF01392">
    <property type="entry name" value="Fz"/>
    <property type="match status" value="1"/>
</dbReference>
<dbReference type="PANTHER" id="PTHR11309:SF133">
    <property type="entry name" value="SECRETED FRIZZLED-RELATED PROTEIN 5"/>
    <property type="match status" value="1"/>
</dbReference>
<dbReference type="AlphaFoldDB" id="A0A3P8ZDQ9"/>
<dbReference type="GO" id="GO:0030154">
    <property type="term" value="P:cell differentiation"/>
    <property type="evidence" value="ECO:0007669"/>
    <property type="project" value="UniProtKB-KW"/>
</dbReference>
<dbReference type="RefSeq" id="XP_010874021.2">
    <property type="nucleotide sequence ID" value="XM_010875719.3"/>
</dbReference>
<keyword evidence="13" id="KW-1185">Reference proteome</keyword>
<evidence type="ECO:0000256" key="1">
    <source>
        <dbReference type="ARBA" id="ARBA00004613"/>
    </source>
</evidence>
<dbReference type="Gene3D" id="1.10.2000.10">
    <property type="entry name" value="Frizzled cysteine-rich domain"/>
    <property type="match status" value="1"/>
</dbReference>
<feature type="domain" description="FZ" evidence="10">
    <location>
        <begin position="104"/>
        <end position="221"/>
    </location>
</feature>
<dbReference type="SMART" id="SM00063">
    <property type="entry name" value="FRI"/>
    <property type="match status" value="1"/>
</dbReference>
<dbReference type="CDD" id="cd03580">
    <property type="entry name" value="NTR_Sfrp1_like"/>
    <property type="match status" value="1"/>
</dbReference>
<dbReference type="InterPro" id="IPR020067">
    <property type="entry name" value="Frizzled_dom"/>
</dbReference>
<reference evidence="12" key="3">
    <citation type="submission" date="2025-08" db="UniProtKB">
        <authorList>
            <consortium name="Ensembl"/>
        </authorList>
    </citation>
    <scope>IDENTIFICATION</scope>
</reference>
<dbReference type="PROSITE" id="PS50038">
    <property type="entry name" value="FZ"/>
    <property type="match status" value="1"/>
</dbReference>
<dbReference type="STRING" id="8010.ENSELUP00000026815"/>
<evidence type="ECO:0000259" key="10">
    <source>
        <dbReference type="PROSITE" id="PS50038"/>
    </source>
</evidence>
<evidence type="ECO:0000256" key="3">
    <source>
        <dbReference type="ARBA" id="ARBA00022473"/>
    </source>
</evidence>
<keyword evidence="5" id="KW-0879">Wnt signaling pathway</keyword>
<reference evidence="12" key="2">
    <citation type="submission" date="2020-02" db="EMBL/GenBank/DDBJ databases">
        <title>Esox lucius (northern pike) genome, fEsoLuc1, primary haplotype.</title>
        <authorList>
            <person name="Myers G."/>
            <person name="Karagic N."/>
            <person name="Meyer A."/>
            <person name="Pippel M."/>
            <person name="Reichard M."/>
            <person name="Winkler S."/>
            <person name="Tracey A."/>
            <person name="Sims Y."/>
            <person name="Howe K."/>
            <person name="Rhie A."/>
            <person name="Formenti G."/>
            <person name="Durbin R."/>
            <person name="Fedrigo O."/>
            <person name="Jarvis E.D."/>
        </authorList>
    </citation>
    <scope>NUCLEOTIDE SEQUENCE [LARGE SCALE GENOMIC DNA]</scope>
</reference>
<dbReference type="InterPro" id="IPR001134">
    <property type="entry name" value="Netrin_domain"/>
</dbReference>